<dbReference type="PROSITE" id="PS00086">
    <property type="entry name" value="CYTOCHROME_P450"/>
    <property type="match status" value="1"/>
</dbReference>
<organism evidence="8 9">
    <name type="scientific">Crucibulum laeve</name>
    <dbReference type="NCBI Taxonomy" id="68775"/>
    <lineage>
        <taxon>Eukaryota</taxon>
        <taxon>Fungi</taxon>
        <taxon>Dikarya</taxon>
        <taxon>Basidiomycota</taxon>
        <taxon>Agaricomycotina</taxon>
        <taxon>Agaricomycetes</taxon>
        <taxon>Agaricomycetidae</taxon>
        <taxon>Agaricales</taxon>
        <taxon>Agaricineae</taxon>
        <taxon>Nidulariaceae</taxon>
        <taxon>Crucibulum</taxon>
    </lineage>
</organism>
<gene>
    <name evidence="8" type="ORF">BDQ12DRAFT_674691</name>
</gene>
<dbReference type="Gene3D" id="1.10.630.10">
    <property type="entry name" value="Cytochrome P450"/>
    <property type="match status" value="1"/>
</dbReference>
<reference evidence="8 9" key="1">
    <citation type="journal article" date="2019" name="Nat. Ecol. Evol.">
        <title>Megaphylogeny resolves global patterns of mushroom evolution.</title>
        <authorList>
            <person name="Varga T."/>
            <person name="Krizsan K."/>
            <person name="Foldi C."/>
            <person name="Dima B."/>
            <person name="Sanchez-Garcia M."/>
            <person name="Sanchez-Ramirez S."/>
            <person name="Szollosi G.J."/>
            <person name="Szarkandi J.G."/>
            <person name="Papp V."/>
            <person name="Albert L."/>
            <person name="Andreopoulos W."/>
            <person name="Angelini C."/>
            <person name="Antonin V."/>
            <person name="Barry K.W."/>
            <person name="Bougher N.L."/>
            <person name="Buchanan P."/>
            <person name="Buyck B."/>
            <person name="Bense V."/>
            <person name="Catcheside P."/>
            <person name="Chovatia M."/>
            <person name="Cooper J."/>
            <person name="Damon W."/>
            <person name="Desjardin D."/>
            <person name="Finy P."/>
            <person name="Geml J."/>
            <person name="Haridas S."/>
            <person name="Hughes K."/>
            <person name="Justo A."/>
            <person name="Karasinski D."/>
            <person name="Kautmanova I."/>
            <person name="Kiss B."/>
            <person name="Kocsube S."/>
            <person name="Kotiranta H."/>
            <person name="LaButti K.M."/>
            <person name="Lechner B.E."/>
            <person name="Liimatainen K."/>
            <person name="Lipzen A."/>
            <person name="Lukacs Z."/>
            <person name="Mihaltcheva S."/>
            <person name="Morgado L.N."/>
            <person name="Niskanen T."/>
            <person name="Noordeloos M.E."/>
            <person name="Ohm R.A."/>
            <person name="Ortiz-Santana B."/>
            <person name="Ovrebo C."/>
            <person name="Racz N."/>
            <person name="Riley R."/>
            <person name="Savchenko A."/>
            <person name="Shiryaev A."/>
            <person name="Soop K."/>
            <person name="Spirin V."/>
            <person name="Szebenyi C."/>
            <person name="Tomsovsky M."/>
            <person name="Tulloss R.E."/>
            <person name="Uehling J."/>
            <person name="Grigoriev I.V."/>
            <person name="Vagvolgyi C."/>
            <person name="Papp T."/>
            <person name="Martin F.M."/>
            <person name="Miettinen O."/>
            <person name="Hibbett D.S."/>
            <person name="Nagy L.G."/>
        </authorList>
    </citation>
    <scope>NUCLEOTIDE SEQUENCE [LARGE SCALE GENOMIC DNA]</scope>
    <source>
        <strain evidence="8 9">CBS 166.37</strain>
    </source>
</reference>
<dbReference type="InterPro" id="IPR036396">
    <property type="entry name" value="Cyt_P450_sf"/>
</dbReference>
<comment type="cofactor">
    <cofactor evidence="1 6">
        <name>heme</name>
        <dbReference type="ChEBI" id="CHEBI:30413"/>
    </cofactor>
</comment>
<keyword evidence="9" id="KW-1185">Reference proteome</keyword>
<evidence type="ECO:0000256" key="5">
    <source>
        <dbReference type="ARBA" id="ARBA00023004"/>
    </source>
</evidence>
<name>A0A5C3MH68_9AGAR</name>
<evidence type="ECO:0000256" key="3">
    <source>
        <dbReference type="ARBA" id="ARBA00022723"/>
    </source>
</evidence>
<dbReference type="GO" id="GO:0016705">
    <property type="term" value="F:oxidoreductase activity, acting on paired donors, with incorporation or reduction of molecular oxygen"/>
    <property type="evidence" value="ECO:0007669"/>
    <property type="project" value="InterPro"/>
</dbReference>
<dbReference type="Pfam" id="PF00067">
    <property type="entry name" value="p450"/>
    <property type="match status" value="1"/>
</dbReference>
<evidence type="ECO:0000256" key="6">
    <source>
        <dbReference type="PIRSR" id="PIRSR602401-1"/>
    </source>
</evidence>
<keyword evidence="5 6" id="KW-0408">Iron</keyword>
<dbReference type="InterPro" id="IPR001128">
    <property type="entry name" value="Cyt_P450"/>
</dbReference>
<dbReference type="GO" id="GO:0004497">
    <property type="term" value="F:monooxygenase activity"/>
    <property type="evidence" value="ECO:0007669"/>
    <property type="project" value="UniProtKB-KW"/>
</dbReference>
<comment type="similarity">
    <text evidence="2 7">Belongs to the cytochrome P450 family.</text>
</comment>
<keyword evidence="7" id="KW-0503">Monooxygenase</keyword>
<dbReference type="SUPFAM" id="SSF48264">
    <property type="entry name" value="Cytochrome P450"/>
    <property type="match status" value="1"/>
</dbReference>
<feature type="binding site" description="axial binding residue" evidence="6">
    <location>
        <position position="452"/>
    </location>
    <ligand>
        <name>heme</name>
        <dbReference type="ChEBI" id="CHEBI:30413"/>
    </ligand>
    <ligandPart>
        <name>Fe</name>
        <dbReference type="ChEBI" id="CHEBI:18248"/>
    </ligandPart>
</feature>
<sequence>MSFSLVDMDDPTRVLTTAAGLIAVAYLAVKWIQALHSPLNALPTVGYSGTLTSYFSALRFFFSARDIIADGYAKYRGSAFKIPTMSRWIVVITAPDMVDDIRKATDDQMSFREAVSESIQTDYMIGPQIRLDPYHVSTVRTPLTRNLASRFEDIKDEIAAAFDDLIPAKEKDWLSVPGLTTVMHIVCRTSNRLFVGLPLCRDPDYRALNEQFTIDVVKGSKIINLFPKILKPVVGRFFTNVPTSINRAMRHLGPIIEDRLAKEEQYGKDWADKPNDLISWLLEDAQGQQRTIRDLSIRVLSVNFAAIHTTSMAFTHALFDLAMHPECVDELREEVMAVIEQEGWSKGSMGKMRKVDSFIKESQRLASISALLMSRKMISDFTFSNGIKVPAGSFIGVATHCIHHDEEYYPNADEFQPFRFSEMREGEGESIKHQMVSLGLDYLTFGNGRHACPGRFFAVNELKAMLAYTLLTYDVKMATDGPRPPDLWFESSASPNRTAEVMFKRRAAAF</sequence>
<dbReference type="OrthoDB" id="1844152at2759"/>
<dbReference type="PRINTS" id="PR00463">
    <property type="entry name" value="EP450I"/>
</dbReference>
<evidence type="ECO:0000313" key="8">
    <source>
        <dbReference type="EMBL" id="TFK43278.1"/>
    </source>
</evidence>
<dbReference type="InterPro" id="IPR017972">
    <property type="entry name" value="Cyt_P450_CS"/>
</dbReference>
<dbReference type="AlphaFoldDB" id="A0A5C3MH68"/>
<evidence type="ECO:0000256" key="1">
    <source>
        <dbReference type="ARBA" id="ARBA00001971"/>
    </source>
</evidence>
<dbReference type="GO" id="GO:0020037">
    <property type="term" value="F:heme binding"/>
    <property type="evidence" value="ECO:0007669"/>
    <property type="project" value="InterPro"/>
</dbReference>
<dbReference type="Proteomes" id="UP000308652">
    <property type="component" value="Unassembled WGS sequence"/>
</dbReference>
<proteinExistence type="inferred from homology"/>
<dbReference type="GO" id="GO:0005506">
    <property type="term" value="F:iron ion binding"/>
    <property type="evidence" value="ECO:0007669"/>
    <property type="project" value="InterPro"/>
</dbReference>
<dbReference type="EMBL" id="ML213591">
    <property type="protein sequence ID" value="TFK43278.1"/>
    <property type="molecule type" value="Genomic_DNA"/>
</dbReference>
<evidence type="ECO:0000256" key="2">
    <source>
        <dbReference type="ARBA" id="ARBA00010617"/>
    </source>
</evidence>
<dbReference type="InterPro" id="IPR002401">
    <property type="entry name" value="Cyt_P450_E_grp-I"/>
</dbReference>
<protein>
    <submittedName>
        <fullName evidence="8">Cytochrome P450</fullName>
    </submittedName>
</protein>
<keyword evidence="3 6" id="KW-0479">Metal-binding</keyword>
<keyword evidence="4 7" id="KW-0560">Oxidoreductase</keyword>
<dbReference type="STRING" id="68775.A0A5C3MH68"/>
<evidence type="ECO:0000256" key="4">
    <source>
        <dbReference type="ARBA" id="ARBA00023002"/>
    </source>
</evidence>
<accession>A0A5C3MH68</accession>
<dbReference type="CDD" id="cd11041">
    <property type="entry name" value="CYP503A1-like"/>
    <property type="match status" value="1"/>
</dbReference>
<evidence type="ECO:0000256" key="7">
    <source>
        <dbReference type="RuleBase" id="RU000461"/>
    </source>
</evidence>
<dbReference type="PRINTS" id="PR00385">
    <property type="entry name" value="P450"/>
</dbReference>
<dbReference type="PANTHER" id="PTHR46206">
    <property type="entry name" value="CYTOCHROME P450"/>
    <property type="match status" value="1"/>
</dbReference>
<evidence type="ECO:0000313" key="9">
    <source>
        <dbReference type="Proteomes" id="UP000308652"/>
    </source>
</evidence>
<keyword evidence="6 7" id="KW-0349">Heme</keyword>